<dbReference type="PROSITE" id="PS00107">
    <property type="entry name" value="PROTEIN_KINASE_ATP"/>
    <property type="match status" value="1"/>
</dbReference>
<feature type="region of interest" description="Disordered" evidence="15">
    <location>
        <begin position="320"/>
        <end position="353"/>
    </location>
</feature>
<evidence type="ECO:0000313" key="17">
    <source>
        <dbReference type="EMBL" id="KAK9838165.1"/>
    </source>
</evidence>
<evidence type="ECO:0000256" key="7">
    <source>
        <dbReference type="ARBA" id="ARBA00022840"/>
    </source>
</evidence>
<keyword evidence="5 12" id="KW-0547">Nucleotide-binding</keyword>
<keyword evidence="4" id="KW-0808">Transferase</keyword>
<name>A0AAW1RWK9_9CHLO</name>
<feature type="binding site" evidence="13">
    <location>
        <position position="34"/>
    </location>
    <ligand>
        <name>ATP</name>
        <dbReference type="ChEBI" id="CHEBI:30616"/>
    </ligand>
</feature>
<dbReference type="InterPro" id="IPR008271">
    <property type="entry name" value="Ser/Thr_kinase_AS"/>
</dbReference>
<keyword evidence="7 12" id="KW-0067">ATP-binding</keyword>
<keyword evidence="18" id="KW-1185">Reference proteome</keyword>
<evidence type="ECO:0000256" key="1">
    <source>
        <dbReference type="ARBA" id="ARBA00006485"/>
    </source>
</evidence>
<feature type="compositionally biased region" description="Pro residues" evidence="15">
    <location>
        <begin position="290"/>
        <end position="301"/>
    </location>
</feature>
<dbReference type="InterPro" id="IPR017441">
    <property type="entry name" value="Protein_kinase_ATP_BS"/>
</dbReference>
<keyword evidence="6" id="KW-0418">Kinase</keyword>
<accession>A0AAW1RWK9</accession>
<feature type="compositionally biased region" description="Basic and acidic residues" evidence="15">
    <location>
        <begin position="411"/>
        <end position="427"/>
    </location>
</feature>
<evidence type="ECO:0000256" key="4">
    <source>
        <dbReference type="ARBA" id="ARBA00022679"/>
    </source>
</evidence>
<keyword evidence="2 14" id="KW-0723">Serine/threonine-protein kinase</keyword>
<dbReference type="GO" id="GO:0045944">
    <property type="term" value="P:positive regulation of transcription by RNA polymerase II"/>
    <property type="evidence" value="ECO:0007669"/>
    <property type="project" value="TreeGrafter"/>
</dbReference>
<evidence type="ECO:0000256" key="12">
    <source>
        <dbReference type="PIRSR" id="PIRSR637770-2"/>
    </source>
</evidence>
<dbReference type="AlphaFoldDB" id="A0AAW1RWK9"/>
<evidence type="ECO:0000256" key="14">
    <source>
        <dbReference type="RuleBase" id="RU000304"/>
    </source>
</evidence>
<comment type="catalytic activity">
    <reaction evidence="9">
        <text>L-seryl-[protein] + ATP = O-phospho-L-seryl-[protein] + ADP + H(+)</text>
        <dbReference type="Rhea" id="RHEA:17989"/>
        <dbReference type="Rhea" id="RHEA-COMP:9863"/>
        <dbReference type="Rhea" id="RHEA-COMP:11604"/>
        <dbReference type="ChEBI" id="CHEBI:15378"/>
        <dbReference type="ChEBI" id="CHEBI:29999"/>
        <dbReference type="ChEBI" id="CHEBI:30616"/>
        <dbReference type="ChEBI" id="CHEBI:83421"/>
        <dbReference type="ChEBI" id="CHEBI:456216"/>
        <dbReference type="EC" id="2.7.11.22"/>
    </reaction>
</comment>
<dbReference type="PANTHER" id="PTHR24056">
    <property type="entry name" value="CELL DIVISION PROTEIN KINASE"/>
    <property type="match status" value="1"/>
</dbReference>
<feature type="domain" description="Protein kinase" evidence="16">
    <location>
        <begin position="4"/>
        <end position="285"/>
    </location>
</feature>
<evidence type="ECO:0000313" key="18">
    <source>
        <dbReference type="Proteomes" id="UP001445335"/>
    </source>
</evidence>
<feature type="active site" description="Proton acceptor" evidence="11">
    <location>
        <position position="126"/>
    </location>
</feature>
<dbReference type="FunFam" id="3.30.200.20:FF:000289">
    <property type="entry name" value="Cyclin-dependent kinase D-1"/>
    <property type="match status" value="1"/>
</dbReference>
<feature type="region of interest" description="Disordered" evidence="15">
    <location>
        <begin position="289"/>
        <end position="308"/>
    </location>
</feature>
<dbReference type="PANTHER" id="PTHR24056:SF0">
    <property type="entry name" value="CYCLIN-DEPENDENT KINASE 7"/>
    <property type="match status" value="1"/>
</dbReference>
<dbReference type="GO" id="GO:0008353">
    <property type="term" value="F:RNA polymerase II CTD heptapeptide repeat kinase activity"/>
    <property type="evidence" value="ECO:0007669"/>
    <property type="project" value="UniProtKB-EC"/>
</dbReference>
<sequence length="448" mass="48844">MDAYEKCETLGEGTFGVVFKAIHKETGQVVAIKKIRLGKAKEGVNMTALREIKLLKELHSPYIVRLLDVFPHKRNLSLVFEYMESDLEALIKDRALILSEADVKSYMQMLLRALEVCHGHWVLHRDVKPNNFLIAASGEMKLADFGLARVFGSPEAGRYTDQVFARWYRAPELLFGSTAYGPSVDMWAAGCVFAELLLRRPWLPGVSDLDQLGKVFQALGTPTPAAWPGAEGLPQFVAFQPTPAPPLRANFRQANEDALDLLARLVAFDPARRPSAIEALAHRFFRAAPAPTPPARLPRPPVRARNPLALPIQGGSALQAAPLQPQPSLDPEPTPTGAPALPPTGAAAGDGVRRTGMSADVKNLQLATGGGKRLRSAPGGSLLRNESGVSMESVAEEGVWFLGDPALLDLDVDRGPRPQQDREDLRYLRKRKLDMDDALAGLDPGSRQ</sequence>
<feature type="region of interest" description="Disordered" evidence="15">
    <location>
        <begin position="368"/>
        <end position="388"/>
    </location>
</feature>
<evidence type="ECO:0000256" key="13">
    <source>
        <dbReference type="PROSITE-ProRule" id="PRU10141"/>
    </source>
</evidence>
<gene>
    <name evidence="17" type="ORF">WJX81_005984</name>
</gene>
<dbReference type="InterPro" id="IPR011009">
    <property type="entry name" value="Kinase-like_dom_sf"/>
</dbReference>
<dbReference type="Proteomes" id="UP001445335">
    <property type="component" value="Unassembled WGS sequence"/>
</dbReference>
<dbReference type="GO" id="GO:0005737">
    <property type="term" value="C:cytoplasm"/>
    <property type="evidence" value="ECO:0007669"/>
    <property type="project" value="TreeGrafter"/>
</dbReference>
<dbReference type="FunFam" id="1.10.510.10:FF:000097">
    <property type="entry name" value="Putative cyclin-dependent kinase 7"/>
    <property type="match status" value="1"/>
</dbReference>
<evidence type="ECO:0000256" key="3">
    <source>
        <dbReference type="ARBA" id="ARBA00022553"/>
    </source>
</evidence>
<evidence type="ECO:0000259" key="16">
    <source>
        <dbReference type="PROSITE" id="PS50011"/>
    </source>
</evidence>
<evidence type="ECO:0000256" key="2">
    <source>
        <dbReference type="ARBA" id="ARBA00022527"/>
    </source>
</evidence>
<comment type="caution">
    <text evidence="17">The sequence shown here is derived from an EMBL/GenBank/DDBJ whole genome shotgun (WGS) entry which is preliminary data.</text>
</comment>
<dbReference type="InterPro" id="IPR050108">
    <property type="entry name" value="CDK"/>
</dbReference>
<dbReference type="Pfam" id="PF00069">
    <property type="entry name" value="Pkinase"/>
    <property type="match status" value="1"/>
</dbReference>
<dbReference type="Gene3D" id="1.10.510.10">
    <property type="entry name" value="Transferase(Phosphotransferase) domain 1"/>
    <property type="match status" value="1"/>
</dbReference>
<comment type="similarity">
    <text evidence="1">Belongs to the protein kinase superfamily. CMGC Ser/Thr protein kinase family. CDC2/CDKX subfamily.</text>
</comment>
<evidence type="ECO:0000256" key="10">
    <source>
        <dbReference type="ARBA" id="ARBA00049280"/>
    </source>
</evidence>
<dbReference type="PROSITE" id="PS00108">
    <property type="entry name" value="PROTEIN_KINASE_ST"/>
    <property type="match status" value="1"/>
</dbReference>
<dbReference type="EMBL" id="JALJOU010000020">
    <property type="protein sequence ID" value="KAK9838165.1"/>
    <property type="molecule type" value="Genomic_DNA"/>
</dbReference>
<dbReference type="SUPFAM" id="SSF56112">
    <property type="entry name" value="Protein kinase-like (PK-like)"/>
    <property type="match status" value="1"/>
</dbReference>
<dbReference type="SMART" id="SM00220">
    <property type="entry name" value="S_TKc"/>
    <property type="match status" value="1"/>
</dbReference>
<evidence type="ECO:0000256" key="15">
    <source>
        <dbReference type="SAM" id="MobiDB-lite"/>
    </source>
</evidence>
<organism evidence="17 18">
    <name type="scientific">Elliptochloris bilobata</name>
    <dbReference type="NCBI Taxonomy" id="381761"/>
    <lineage>
        <taxon>Eukaryota</taxon>
        <taxon>Viridiplantae</taxon>
        <taxon>Chlorophyta</taxon>
        <taxon>core chlorophytes</taxon>
        <taxon>Trebouxiophyceae</taxon>
        <taxon>Trebouxiophyceae incertae sedis</taxon>
        <taxon>Elliptochloris clade</taxon>
        <taxon>Elliptochloris</taxon>
    </lineage>
</organism>
<feature type="binding site" evidence="12">
    <location>
        <begin position="10"/>
        <end position="18"/>
    </location>
    <ligand>
        <name>ATP</name>
        <dbReference type="ChEBI" id="CHEBI:30616"/>
    </ligand>
</feature>
<feature type="region of interest" description="Disordered" evidence="15">
    <location>
        <begin position="409"/>
        <end position="428"/>
    </location>
</feature>
<evidence type="ECO:0000256" key="5">
    <source>
        <dbReference type="ARBA" id="ARBA00022741"/>
    </source>
</evidence>
<feature type="compositionally biased region" description="Pro residues" evidence="15">
    <location>
        <begin position="324"/>
        <end position="342"/>
    </location>
</feature>
<dbReference type="Gene3D" id="3.30.200.20">
    <property type="entry name" value="Phosphorylase Kinase, domain 1"/>
    <property type="match status" value="1"/>
</dbReference>
<dbReference type="CDD" id="cd07841">
    <property type="entry name" value="STKc_CDK7"/>
    <property type="match status" value="1"/>
</dbReference>
<keyword evidence="3" id="KW-0597">Phosphoprotein</keyword>
<protein>
    <recommendedName>
        <fullName evidence="16">Protein kinase domain-containing protein</fullName>
    </recommendedName>
</protein>
<comment type="catalytic activity">
    <reaction evidence="8">
        <text>L-threonyl-[protein] + ATP = O-phospho-L-threonyl-[protein] + ADP + H(+)</text>
        <dbReference type="Rhea" id="RHEA:46608"/>
        <dbReference type="Rhea" id="RHEA-COMP:11060"/>
        <dbReference type="Rhea" id="RHEA-COMP:11605"/>
        <dbReference type="ChEBI" id="CHEBI:15378"/>
        <dbReference type="ChEBI" id="CHEBI:30013"/>
        <dbReference type="ChEBI" id="CHEBI:30616"/>
        <dbReference type="ChEBI" id="CHEBI:61977"/>
        <dbReference type="ChEBI" id="CHEBI:456216"/>
        <dbReference type="EC" id="2.7.11.22"/>
    </reaction>
</comment>
<evidence type="ECO:0000256" key="8">
    <source>
        <dbReference type="ARBA" id="ARBA00047811"/>
    </source>
</evidence>
<evidence type="ECO:0000256" key="11">
    <source>
        <dbReference type="PIRSR" id="PIRSR637770-1"/>
    </source>
</evidence>
<proteinExistence type="inferred from homology"/>
<dbReference type="GO" id="GO:0070985">
    <property type="term" value="C:transcription factor TFIIK complex"/>
    <property type="evidence" value="ECO:0007669"/>
    <property type="project" value="InterPro"/>
</dbReference>
<dbReference type="GO" id="GO:0005524">
    <property type="term" value="F:ATP binding"/>
    <property type="evidence" value="ECO:0007669"/>
    <property type="project" value="UniProtKB-UniRule"/>
</dbReference>
<evidence type="ECO:0000256" key="6">
    <source>
        <dbReference type="ARBA" id="ARBA00022777"/>
    </source>
</evidence>
<dbReference type="InterPro" id="IPR037770">
    <property type="entry name" value="CDK7"/>
</dbReference>
<dbReference type="InterPro" id="IPR000719">
    <property type="entry name" value="Prot_kinase_dom"/>
</dbReference>
<evidence type="ECO:0000256" key="9">
    <source>
        <dbReference type="ARBA" id="ARBA00048367"/>
    </source>
</evidence>
<dbReference type="GO" id="GO:0004693">
    <property type="term" value="F:cyclin-dependent protein serine/threonine kinase activity"/>
    <property type="evidence" value="ECO:0007669"/>
    <property type="project" value="UniProtKB-EC"/>
</dbReference>
<feature type="binding site" evidence="12">
    <location>
        <position position="33"/>
    </location>
    <ligand>
        <name>ATP</name>
        <dbReference type="ChEBI" id="CHEBI:30616"/>
    </ligand>
</feature>
<reference evidence="17 18" key="1">
    <citation type="journal article" date="2024" name="Nat. Commun.">
        <title>Phylogenomics reveals the evolutionary origins of lichenization in chlorophyte algae.</title>
        <authorList>
            <person name="Puginier C."/>
            <person name="Libourel C."/>
            <person name="Otte J."/>
            <person name="Skaloud P."/>
            <person name="Haon M."/>
            <person name="Grisel S."/>
            <person name="Petersen M."/>
            <person name="Berrin J.G."/>
            <person name="Delaux P.M."/>
            <person name="Dal Grande F."/>
            <person name="Keller J."/>
        </authorList>
    </citation>
    <scope>NUCLEOTIDE SEQUENCE [LARGE SCALE GENOMIC DNA]</scope>
    <source>
        <strain evidence="17 18">SAG 245.80</strain>
    </source>
</reference>
<comment type="catalytic activity">
    <reaction evidence="10">
        <text>[DNA-directed RNA polymerase] + ATP = phospho-[DNA-directed RNA polymerase] + ADP + H(+)</text>
        <dbReference type="Rhea" id="RHEA:10216"/>
        <dbReference type="Rhea" id="RHEA-COMP:11321"/>
        <dbReference type="Rhea" id="RHEA-COMP:11322"/>
        <dbReference type="ChEBI" id="CHEBI:15378"/>
        <dbReference type="ChEBI" id="CHEBI:30616"/>
        <dbReference type="ChEBI" id="CHEBI:43176"/>
        <dbReference type="ChEBI" id="CHEBI:68546"/>
        <dbReference type="ChEBI" id="CHEBI:456216"/>
        <dbReference type="EC" id="2.7.11.23"/>
    </reaction>
</comment>
<dbReference type="PROSITE" id="PS50011">
    <property type="entry name" value="PROTEIN_KINASE_DOM"/>
    <property type="match status" value="1"/>
</dbReference>